<name>A0A6A4HMD5_9AGAR</name>
<organism evidence="1 2">
    <name type="scientific">Gymnopus androsaceus JB14</name>
    <dbReference type="NCBI Taxonomy" id="1447944"/>
    <lineage>
        <taxon>Eukaryota</taxon>
        <taxon>Fungi</taxon>
        <taxon>Dikarya</taxon>
        <taxon>Basidiomycota</taxon>
        <taxon>Agaricomycotina</taxon>
        <taxon>Agaricomycetes</taxon>
        <taxon>Agaricomycetidae</taxon>
        <taxon>Agaricales</taxon>
        <taxon>Marasmiineae</taxon>
        <taxon>Omphalotaceae</taxon>
        <taxon>Gymnopus</taxon>
    </lineage>
</organism>
<feature type="non-terminal residue" evidence="1">
    <location>
        <position position="236"/>
    </location>
</feature>
<gene>
    <name evidence="1" type="ORF">BT96DRAFT_775507</name>
</gene>
<dbReference type="Gene3D" id="3.60.130.30">
    <property type="match status" value="1"/>
</dbReference>
<dbReference type="OrthoDB" id="3020801at2759"/>
<evidence type="ECO:0000313" key="2">
    <source>
        <dbReference type="Proteomes" id="UP000799118"/>
    </source>
</evidence>
<sequence length="236" mass="26025">LCDRSRRGMVHLIGAPHNPNWPKVHAEAALVIEKGRVSCNFRPDQLDHSRGNFAAEAIGYSHGGGQVEPSNTQHSIRNFRVLTSILANPAVQRLSGIANASYKRYCPSMYQEFKENDEALRRWKPSLRRNFDKSVFAATTINFGPQSITDIHIDSHNRAPASCAVTSLGPFNSTCSGELVLWNLGLIVRFPPGCTILLPSALIVHSNLPIQPGGNRYSITQYSAAALSRFVENGFR</sequence>
<dbReference type="Proteomes" id="UP000799118">
    <property type="component" value="Unassembled WGS sequence"/>
</dbReference>
<dbReference type="AlphaFoldDB" id="A0A6A4HMD5"/>
<dbReference type="EMBL" id="ML769467">
    <property type="protein sequence ID" value="KAE9399619.1"/>
    <property type="molecule type" value="Genomic_DNA"/>
</dbReference>
<proteinExistence type="predicted"/>
<feature type="non-terminal residue" evidence="1">
    <location>
        <position position="1"/>
    </location>
</feature>
<evidence type="ECO:0008006" key="3">
    <source>
        <dbReference type="Google" id="ProtNLM"/>
    </source>
</evidence>
<reference evidence="1" key="1">
    <citation type="journal article" date="2019" name="Environ. Microbiol.">
        <title>Fungal ecological strategies reflected in gene transcription - a case study of two litter decomposers.</title>
        <authorList>
            <person name="Barbi F."/>
            <person name="Kohler A."/>
            <person name="Barry K."/>
            <person name="Baskaran P."/>
            <person name="Daum C."/>
            <person name="Fauchery L."/>
            <person name="Ihrmark K."/>
            <person name="Kuo A."/>
            <person name="LaButti K."/>
            <person name="Lipzen A."/>
            <person name="Morin E."/>
            <person name="Grigoriev I.V."/>
            <person name="Henrissat B."/>
            <person name="Lindahl B."/>
            <person name="Martin F."/>
        </authorList>
    </citation>
    <scope>NUCLEOTIDE SEQUENCE</scope>
    <source>
        <strain evidence="1">JB14</strain>
    </source>
</reference>
<accession>A0A6A4HMD5</accession>
<protein>
    <recommendedName>
        <fullName evidence="3">Prolyl 4-hydroxylase alpha subunit Fe(2+) 2OG dioxygenase domain-containing protein</fullName>
    </recommendedName>
</protein>
<keyword evidence="2" id="KW-1185">Reference proteome</keyword>
<evidence type="ECO:0000313" key="1">
    <source>
        <dbReference type="EMBL" id="KAE9399619.1"/>
    </source>
</evidence>